<name>A0A518F0U7_9BACT</name>
<dbReference type="Pfam" id="PF00266">
    <property type="entry name" value="Aminotran_5"/>
    <property type="match status" value="1"/>
</dbReference>
<dbReference type="EC" id="2.8.1.7" evidence="3"/>
<dbReference type="AlphaFoldDB" id="A0A518F0U7"/>
<feature type="domain" description="Aminotransferase class V" evidence="2">
    <location>
        <begin position="20"/>
        <end position="399"/>
    </location>
</feature>
<dbReference type="NCBIfam" id="TIGR01976">
    <property type="entry name" value="am_tr_V_VC1184"/>
    <property type="match status" value="1"/>
</dbReference>
<accession>A0A518F0U7</accession>
<dbReference type="Gene3D" id="3.40.640.10">
    <property type="entry name" value="Type I PLP-dependent aspartate aminotransferase-like (Major domain)"/>
    <property type="match status" value="1"/>
</dbReference>
<dbReference type="InterPro" id="IPR015422">
    <property type="entry name" value="PyrdxlP-dep_Trfase_small"/>
</dbReference>
<dbReference type="SUPFAM" id="SSF53383">
    <property type="entry name" value="PLP-dependent transferases"/>
    <property type="match status" value="1"/>
</dbReference>
<evidence type="ECO:0000313" key="3">
    <source>
        <dbReference type="EMBL" id="QDV09957.1"/>
    </source>
</evidence>
<dbReference type="Gene3D" id="3.90.1150.10">
    <property type="entry name" value="Aspartate Aminotransferase, domain 1"/>
    <property type="match status" value="1"/>
</dbReference>
<dbReference type="RefSeq" id="WP_145205278.1">
    <property type="nucleotide sequence ID" value="NZ_CP036434.1"/>
</dbReference>
<dbReference type="Proteomes" id="UP000320390">
    <property type="component" value="Chromosome"/>
</dbReference>
<dbReference type="InterPro" id="IPR000192">
    <property type="entry name" value="Aminotrans_V_dom"/>
</dbReference>
<evidence type="ECO:0000313" key="4">
    <source>
        <dbReference type="Proteomes" id="UP000320390"/>
    </source>
</evidence>
<evidence type="ECO:0000259" key="2">
    <source>
        <dbReference type="Pfam" id="PF00266"/>
    </source>
</evidence>
<keyword evidence="1" id="KW-0663">Pyridoxal phosphate</keyword>
<dbReference type="EMBL" id="CP036434">
    <property type="protein sequence ID" value="QDV09957.1"/>
    <property type="molecule type" value="Genomic_DNA"/>
</dbReference>
<protein>
    <submittedName>
        <fullName evidence="3">Putative cysteine desulfurase</fullName>
        <ecNumber evidence="3">2.8.1.7</ecNumber>
    </submittedName>
</protein>
<dbReference type="InterPro" id="IPR011340">
    <property type="entry name" value="Cys_dSase-rel"/>
</dbReference>
<reference evidence="3 4" key="1">
    <citation type="submission" date="2019-02" db="EMBL/GenBank/DDBJ databases">
        <title>Deep-cultivation of Planctomycetes and their phenomic and genomic characterization uncovers novel biology.</title>
        <authorList>
            <person name="Wiegand S."/>
            <person name="Jogler M."/>
            <person name="Boedeker C."/>
            <person name="Pinto D."/>
            <person name="Vollmers J."/>
            <person name="Rivas-Marin E."/>
            <person name="Kohn T."/>
            <person name="Peeters S.H."/>
            <person name="Heuer A."/>
            <person name="Rast P."/>
            <person name="Oberbeckmann S."/>
            <person name="Bunk B."/>
            <person name="Jeske O."/>
            <person name="Meyerdierks A."/>
            <person name="Storesund J.E."/>
            <person name="Kallscheuer N."/>
            <person name="Luecker S."/>
            <person name="Lage O.M."/>
            <person name="Pohl T."/>
            <person name="Merkel B.J."/>
            <person name="Hornburger P."/>
            <person name="Mueller R.-W."/>
            <person name="Bruemmer F."/>
            <person name="Labrenz M."/>
            <person name="Spormann A.M."/>
            <person name="Op den Camp H."/>
            <person name="Overmann J."/>
            <person name="Amann R."/>
            <person name="Jetten M.S.M."/>
            <person name="Mascher T."/>
            <person name="Medema M.H."/>
            <person name="Devos D.P."/>
            <person name="Kaster A.-K."/>
            <person name="Ovreas L."/>
            <person name="Rohde M."/>
            <person name="Galperin M.Y."/>
            <person name="Jogler C."/>
        </authorList>
    </citation>
    <scope>NUCLEOTIDE SEQUENCE [LARGE SCALE GENOMIC DNA]</scope>
    <source>
        <strain evidence="3 4">Poly30</strain>
    </source>
</reference>
<sequence length="409" mass="44140">MLDIDFARTWFPALQTPWALFDNAGGSVPARPVIERVAAYMSTHAVQLGASYDLSVAAGAAVEAGRGAAARLLGADVDETVLGPSATALTGRLAAALVPTWRAGDEVIVTNLDHEANVGAWRRLEAQGIVIREWRFRPETMRLELDDLEELLSDRTRLVAFTHCSNVVGTIHDVPEITARIRRAGALSCVDGVAFAPHRRVEVRALGADFYVASLYKVFGPHVGVLYGRREALLEGRNVNHFFVGDGKTTYKYEPGGVMHEAVAGLVGISDYLDAIHVYHGGNASAAASERTEHAFDLFADAEARLVAPLLEFLRSAPRVHVLGSTSSDRATRVPTVAFTVDGCHASDVPAALDLEQIAIRFGHFYAYRAVEALGLHERGGVVRASLLHYNTPSEVDRLIASLDAFLAP</sequence>
<evidence type="ECO:0000256" key="1">
    <source>
        <dbReference type="ARBA" id="ARBA00022898"/>
    </source>
</evidence>
<keyword evidence="3" id="KW-0808">Transferase</keyword>
<gene>
    <name evidence="3" type="primary">csd_2</name>
    <name evidence="3" type="ORF">Poly30_55180</name>
</gene>
<organism evidence="3 4">
    <name type="scientific">Saltatorellus ferox</name>
    <dbReference type="NCBI Taxonomy" id="2528018"/>
    <lineage>
        <taxon>Bacteria</taxon>
        <taxon>Pseudomonadati</taxon>
        <taxon>Planctomycetota</taxon>
        <taxon>Planctomycetia</taxon>
        <taxon>Planctomycetia incertae sedis</taxon>
        <taxon>Saltatorellus</taxon>
    </lineage>
</organism>
<proteinExistence type="predicted"/>
<dbReference type="GO" id="GO:0031071">
    <property type="term" value="F:cysteine desulfurase activity"/>
    <property type="evidence" value="ECO:0007669"/>
    <property type="project" value="UniProtKB-EC"/>
</dbReference>
<keyword evidence="4" id="KW-1185">Reference proteome</keyword>
<dbReference type="InterPro" id="IPR015424">
    <property type="entry name" value="PyrdxlP-dep_Trfase"/>
</dbReference>
<dbReference type="PANTHER" id="PTHR43586">
    <property type="entry name" value="CYSTEINE DESULFURASE"/>
    <property type="match status" value="1"/>
</dbReference>
<dbReference type="PANTHER" id="PTHR43586:SF21">
    <property type="entry name" value="PYRIDOXAL PHOSPHATE (PLP)-DEPENDENT ASPARTATE AMINOTRANSFERASE SUPERFAMILY"/>
    <property type="match status" value="1"/>
</dbReference>
<dbReference type="InterPro" id="IPR015421">
    <property type="entry name" value="PyrdxlP-dep_Trfase_major"/>
</dbReference>
<dbReference type="OrthoDB" id="9804366at2"/>